<gene>
    <name evidence="2" type="ORF">EHYA_03593</name>
</gene>
<evidence type="ECO:0000259" key="1">
    <source>
        <dbReference type="Pfam" id="PF08242"/>
    </source>
</evidence>
<reference evidence="2 3" key="1">
    <citation type="submission" date="2018-12" db="EMBL/GenBank/DDBJ databases">
        <title>Draft genome sequence of Embleya hyalina NBRC 13850T.</title>
        <authorList>
            <person name="Komaki H."/>
            <person name="Hosoyama A."/>
            <person name="Kimura A."/>
            <person name="Ichikawa N."/>
            <person name="Tamura T."/>
        </authorList>
    </citation>
    <scope>NUCLEOTIDE SEQUENCE [LARGE SCALE GENOMIC DNA]</scope>
    <source>
        <strain evidence="2 3">NBRC 13850</strain>
    </source>
</reference>
<protein>
    <recommendedName>
        <fullName evidence="1">Methyltransferase type 12 domain-containing protein</fullName>
    </recommendedName>
</protein>
<dbReference type="InterPro" id="IPR013217">
    <property type="entry name" value="Methyltransf_12"/>
</dbReference>
<sequence>MFGAGYESGQSSAGRAIRRVVHAEVVDGGRDSTLTTSCRTATNSGGEEVGRRVREHAAYRAPVSPLEVSDLIVDHHPGSLDRVPVARADVVATLRAAGQSRGARIAARLPVLDGGLLDPAYVDRRLVAVHTELQRLSEELRIPERLAHLLGPLLTAVRSAEDAPDRIRVVDIGCGLGHVVRWLAAHEVLGPDVEVVGADVHAALVAEATRLADDEGLPCRFTRANAFRLDETAPGTIPTPGAAVRAATVYISTGLLHHFRGPDLDTFFAAQATPDTVAFCHYDIAATRIAPFGAWLFHRARMRDPLGRHDGVASARRAHDDTTLLHAARAARPLVPLIHEPTTRSNPLCTTLRPVLGIRPDLVGPLRAALGKEARRLQGVAG</sequence>
<evidence type="ECO:0000313" key="2">
    <source>
        <dbReference type="EMBL" id="GCD95909.1"/>
    </source>
</evidence>
<evidence type="ECO:0000313" key="3">
    <source>
        <dbReference type="Proteomes" id="UP000286931"/>
    </source>
</evidence>
<dbReference type="SUPFAM" id="SSF53335">
    <property type="entry name" value="S-adenosyl-L-methionine-dependent methyltransferases"/>
    <property type="match status" value="1"/>
</dbReference>
<dbReference type="Pfam" id="PF08242">
    <property type="entry name" value="Methyltransf_12"/>
    <property type="match status" value="1"/>
</dbReference>
<dbReference type="EMBL" id="BIFH01000019">
    <property type="protein sequence ID" value="GCD95909.1"/>
    <property type="molecule type" value="Genomic_DNA"/>
</dbReference>
<organism evidence="2 3">
    <name type="scientific">Embleya hyalina</name>
    <dbReference type="NCBI Taxonomy" id="516124"/>
    <lineage>
        <taxon>Bacteria</taxon>
        <taxon>Bacillati</taxon>
        <taxon>Actinomycetota</taxon>
        <taxon>Actinomycetes</taxon>
        <taxon>Kitasatosporales</taxon>
        <taxon>Streptomycetaceae</taxon>
        <taxon>Embleya</taxon>
    </lineage>
</organism>
<dbReference type="Proteomes" id="UP000286931">
    <property type="component" value="Unassembled WGS sequence"/>
</dbReference>
<accession>A0A401YN22</accession>
<dbReference type="InterPro" id="IPR029063">
    <property type="entry name" value="SAM-dependent_MTases_sf"/>
</dbReference>
<dbReference type="AlphaFoldDB" id="A0A401YN22"/>
<dbReference type="Gene3D" id="3.40.50.150">
    <property type="entry name" value="Vaccinia Virus protein VP39"/>
    <property type="match status" value="1"/>
</dbReference>
<feature type="domain" description="Methyltransferase type 12" evidence="1">
    <location>
        <begin position="170"/>
        <end position="267"/>
    </location>
</feature>
<name>A0A401YN22_9ACTN</name>
<comment type="caution">
    <text evidence="2">The sequence shown here is derived from an EMBL/GenBank/DDBJ whole genome shotgun (WGS) entry which is preliminary data.</text>
</comment>
<keyword evidence="3" id="KW-1185">Reference proteome</keyword>
<proteinExistence type="predicted"/>